<protein>
    <submittedName>
        <fullName evidence="2">Uncharacterized protein</fullName>
    </submittedName>
</protein>
<proteinExistence type="predicted"/>
<dbReference type="InterPro" id="IPR029024">
    <property type="entry name" value="TerB-like"/>
</dbReference>
<organism evidence="2 3">
    <name type="scientific">Henriciella barbarensis</name>
    <dbReference type="NCBI Taxonomy" id="86342"/>
    <lineage>
        <taxon>Bacteria</taxon>
        <taxon>Pseudomonadati</taxon>
        <taxon>Pseudomonadota</taxon>
        <taxon>Alphaproteobacteria</taxon>
        <taxon>Hyphomonadales</taxon>
        <taxon>Hyphomonadaceae</taxon>
        <taxon>Henriciella</taxon>
    </lineage>
</organism>
<reference evidence="2 3" key="1">
    <citation type="submission" date="2018-08" db="EMBL/GenBank/DDBJ databases">
        <title>Henriciella mobilis sp. nov., isolated from seawater.</title>
        <authorList>
            <person name="Cheng H."/>
            <person name="Wu Y.-H."/>
            <person name="Xu X.-W."/>
            <person name="Guo L.-L."/>
        </authorList>
    </citation>
    <scope>NUCLEOTIDE SEQUENCE [LARGE SCALE GENOMIC DNA]</scope>
    <source>
        <strain evidence="2 3">CCUG66934</strain>
    </source>
</reference>
<keyword evidence="3" id="KW-1185">Reference proteome</keyword>
<evidence type="ECO:0000313" key="2">
    <source>
        <dbReference type="EMBL" id="RIJ22148.1"/>
    </source>
</evidence>
<dbReference type="RefSeq" id="WP_119380067.1">
    <property type="nucleotide sequence ID" value="NZ_QWGB01000007.1"/>
</dbReference>
<evidence type="ECO:0000313" key="3">
    <source>
        <dbReference type="Proteomes" id="UP000265431"/>
    </source>
</evidence>
<sequence length="161" mass="17398">MMKSSIKVASTQRPLTAKAAFMLACIMMMENKDSGDDTTQIVRALHGAISCPDWQAASAAWEFRESPEDCLQLLKGTMNREQSNCAIANLTEIALAAGVLSDESRILLHQINDVLEPMPGMLEQAIFIIGSKNNRDALTSTGNDRLHQGHSGSGGPLGVYH</sequence>
<comment type="caution">
    <text evidence="2">The sequence shown here is derived from an EMBL/GenBank/DDBJ whole genome shotgun (WGS) entry which is preliminary data.</text>
</comment>
<dbReference type="Proteomes" id="UP000265431">
    <property type="component" value="Unassembled WGS sequence"/>
</dbReference>
<gene>
    <name evidence="2" type="ORF">D1224_11335</name>
</gene>
<dbReference type="EMBL" id="QWGB01000007">
    <property type="protein sequence ID" value="RIJ22148.1"/>
    <property type="molecule type" value="Genomic_DNA"/>
</dbReference>
<evidence type="ECO:0000256" key="1">
    <source>
        <dbReference type="SAM" id="MobiDB-lite"/>
    </source>
</evidence>
<feature type="compositionally biased region" description="Gly residues" evidence="1">
    <location>
        <begin position="151"/>
        <end position="161"/>
    </location>
</feature>
<name>A0A399QTI5_9PROT</name>
<dbReference type="AlphaFoldDB" id="A0A399QTI5"/>
<accession>A0A399QTI5</accession>
<dbReference type="OrthoDB" id="9837921at2"/>
<feature type="region of interest" description="Disordered" evidence="1">
    <location>
        <begin position="139"/>
        <end position="161"/>
    </location>
</feature>
<dbReference type="SUPFAM" id="SSF158682">
    <property type="entry name" value="TerB-like"/>
    <property type="match status" value="1"/>
</dbReference>